<dbReference type="EMBL" id="CAKKLH010000063">
    <property type="protein sequence ID" value="CAH0101656.1"/>
    <property type="molecule type" value="Genomic_DNA"/>
</dbReference>
<protein>
    <submittedName>
        <fullName evidence="2">Uncharacterized protein</fullName>
    </submittedName>
</protein>
<gene>
    <name evidence="2" type="ORF">DGAL_LOCUS3994</name>
</gene>
<sequence length="611" mass="68299">MRNHQSDFHGISVSESAKKIILALGPVSAARMFQIMTEAFFVHMLGTPPDGTDKKKYSFMRTSRRHTGVLWLYGRTSKGISSHAHFVLRRIIPEPPAGFWWHPSSGKLHFLGSKSHGVSTTRTNGSPQIPRTVDLCNIHQHGPPYSKKKIRKVCCKRAQGVHLRDHDTGCLQIEAKKANESQPELSFEVLPSITPPVKSVNTPYSEEIFNGDGRGSPPAMSNKLALPTELKVEFIVIAGGRPKKGSDVQSKSALRYLVNGAIEISGPMAAAAILGMPAETSSETFWVTYIHAAISYLNHYPEMGPLAQTTTDEEFADLSTEDVFSDPQKEEIDQIDDDFTIHDERLPGTAGKRNEEANENEETMYHDKVQDIFEEQFIEKDPFVLESTPHQERTMFVPLRIFMSHFGKLWPYRNIYITLTEVPCCKSSVFTSTPLLSTLIVPVRPKTDPKSSSFSDQNTPGSPANGTFSFQTAHPLHSSSTGWAQPAPKPDKLTDAWKTQARKFVNYFLVLYRQWKKQTEDGGTLPYQQNGRISATSCMVLPKAKIVEFPRVSIASERNGFTMQPMAYVWQAAIKRLSPNGEMSAPTDGTSMTTNQRVECKQEAKMKLQTM</sequence>
<accession>A0A8J2WK31</accession>
<feature type="region of interest" description="Disordered" evidence="1">
    <location>
        <begin position="445"/>
        <end position="492"/>
    </location>
</feature>
<evidence type="ECO:0000313" key="3">
    <source>
        <dbReference type="Proteomes" id="UP000789390"/>
    </source>
</evidence>
<proteinExistence type="predicted"/>
<dbReference type="AlphaFoldDB" id="A0A8J2WK31"/>
<name>A0A8J2WK31_9CRUS</name>
<evidence type="ECO:0000256" key="1">
    <source>
        <dbReference type="SAM" id="MobiDB-lite"/>
    </source>
</evidence>
<organism evidence="2 3">
    <name type="scientific">Daphnia galeata</name>
    <dbReference type="NCBI Taxonomy" id="27404"/>
    <lineage>
        <taxon>Eukaryota</taxon>
        <taxon>Metazoa</taxon>
        <taxon>Ecdysozoa</taxon>
        <taxon>Arthropoda</taxon>
        <taxon>Crustacea</taxon>
        <taxon>Branchiopoda</taxon>
        <taxon>Diplostraca</taxon>
        <taxon>Cladocera</taxon>
        <taxon>Anomopoda</taxon>
        <taxon>Daphniidae</taxon>
        <taxon>Daphnia</taxon>
    </lineage>
</organism>
<keyword evidence="3" id="KW-1185">Reference proteome</keyword>
<feature type="compositionally biased region" description="Polar residues" evidence="1">
    <location>
        <begin position="450"/>
        <end position="483"/>
    </location>
</feature>
<comment type="caution">
    <text evidence="2">The sequence shown here is derived from an EMBL/GenBank/DDBJ whole genome shotgun (WGS) entry which is preliminary data.</text>
</comment>
<reference evidence="2" key="1">
    <citation type="submission" date="2021-11" db="EMBL/GenBank/DDBJ databases">
        <authorList>
            <person name="Schell T."/>
        </authorList>
    </citation>
    <scope>NUCLEOTIDE SEQUENCE</scope>
    <source>
        <strain evidence="2">M5</strain>
    </source>
</reference>
<evidence type="ECO:0000313" key="2">
    <source>
        <dbReference type="EMBL" id="CAH0101656.1"/>
    </source>
</evidence>
<dbReference type="Proteomes" id="UP000789390">
    <property type="component" value="Unassembled WGS sequence"/>
</dbReference>